<evidence type="ECO:0000313" key="1">
    <source>
        <dbReference type="EMBL" id="EYC00472.1"/>
    </source>
</evidence>
<organism evidence="1 2">
    <name type="scientific">Ancylostoma ceylanicum</name>
    <dbReference type="NCBI Taxonomy" id="53326"/>
    <lineage>
        <taxon>Eukaryota</taxon>
        <taxon>Metazoa</taxon>
        <taxon>Ecdysozoa</taxon>
        <taxon>Nematoda</taxon>
        <taxon>Chromadorea</taxon>
        <taxon>Rhabditida</taxon>
        <taxon>Rhabditina</taxon>
        <taxon>Rhabditomorpha</taxon>
        <taxon>Strongyloidea</taxon>
        <taxon>Ancylostomatidae</taxon>
        <taxon>Ancylostomatinae</taxon>
        <taxon>Ancylostoma</taxon>
    </lineage>
</organism>
<keyword evidence="2" id="KW-1185">Reference proteome</keyword>
<gene>
    <name evidence="1" type="primary">Acey_s0115.g489</name>
    <name evidence="1" type="ORF">Y032_0115g489</name>
</gene>
<accession>A0A016TCS3</accession>
<dbReference type="Proteomes" id="UP000024635">
    <property type="component" value="Unassembled WGS sequence"/>
</dbReference>
<evidence type="ECO:0000313" key="2">
    <source>
        <dbReference type="Proteomes" id="UP000024635"/>
    </source>
</evidence>
<dbReference type="AlphaFoldDB" id="A0A016TCS3"/>
<dbReference type="EMBL" id="JARK01001451">
    <property type="protein sequence ID" value="EYC00472.1"/>
    <property type="molecule type" value="Genomic_DNA"/>
</dbReference>
<protein>
    <submittedName>
        <fullName evidence="1">Uncharacterized protein</fullName>
    </submittedName>
</protein>
<name>A0A016TCS3_9BILA</name>
<sequence>MKQREVLRLSFHQRHVQRHVAAITQRHKPIYTRHVKFWKLSAISNWGRAKTCLAYNNWRDLSHLGSLPSGKNGETW</sequence>
<comment type="caution">
    <text evidence="1">The sequence shown here is derived from an EMBL/GenBank/DDBJ whole genome shotgun (WGS) entry which is preliminary data.</text>
</comment>
<proteinExistence type="predicted"/>
<reference evidence="2" key="1">
    <citation type="journal article" date="2015" name="Nat. Genet.">
        <title>The genome and transcriptome of the zoonotic hookworm Ancylostoma ceylanicum identify infection-specific gene families.</title>
        <authorList>
            <person name="Schwarz E.M."/>
            <person name="Hu Y."/>
            <person name="Antoshechkin I."/>
            <person name="Miller M.M."/>
            <person name="Sternberg P.W."/>
            <person name="Aroian R.V."/>
        </authorList>
    </citation>
    <scope>NUCLEOTIDE SEQUENCE</scope>
    <source>
        <strain evidence="2">HY135</strain>
    </source>
</reference>